<dbReference type="AlphaFoldDB" id="L7M155"/>
<dbReference type="Gene3D" id="3.30.420.10">
    <property type="entry name" value="Ribonuclease H-like superfamily/Ribonuclease H"/>
    <property type="match status" value="1"/>
</dbReference>
<dbReference type="SUPFAM" id="SSF53098">
    <property type="entry name" value="Ribonuclease H-like"/>
    <property type="match status" value="1"/>
</dbReference>
<name>L7M155_RHIPC</name>
<protein>
    <recommendedName>
        <fullName evidence="2">Tick transposon</fullName>
    </recommendedName>
</protein>
<organism evidence="1">
    <name type="scientific">Rhipicephalus pulchellus</name>
    <name type="common">Yellow backed tick</name>
    <name type="synonym">Dermacentor pulchellus</name>
    <dbReference type="NCBI Taxonomy" id="72859"/>
    <lineage>
        <taxon>Eukaryota</taxon>
        <taxon>Metazoa</taxon>
        <taxon>Ecdysozoa</taxon>
        <taxon>Arthropoda</taxon>
        <taxon>Chelicerata</taxon>
        <taxon>Arachnida</taxon>
        <taxon>Acari</taxon>
        <taxon>Parasitiformes</taxon>
        <taxon>Ixodida</taxon>
        <taxon>Ixodoidea</taxon>
        <taxon>Ixodidae</taxon>
        <taxon>Rhipicephalinae</taxon>
        <taxon>Rhipicephalus</taxon>
        <taxon>Rhipicephalus</taxon>
    </lineage>
</organism>
<evidence type="ECO:0008006" key="2">
    <source>
        <dbReference type="Google" id="ProtNLM"/>
    </source>
</evidence>
<sequence length="295" mass="33303">MHPQHNEGRRRARAIAILKKIKDDPQSVCFVDAAQYGRSSHYAVVAIDNRGHIISSASVTGTTSSKAEQVAIALALLDDKRTQIYSDSRSAVRAFASGSIAKEAHDVLKNRTINMHTITWFPAHLGQNLDSLTNLNDIAHSQARVLTLRAGGEALSLCRVQEFRDTLFTFNEFTKHFYLERRVFPPPHKKLTRPQAMTLRMLQTNSYPNLAFMHCLFPSDFSSQCPRCRGTCDLEHMLWRCPSLRGDKDLTEQKWSSALKSSEYQHQIWAVQRACDAAVRLGLTVPTWERPAVSP</sequence>
<dbReference type="GO" id="GO:0003676">
    <property type="term" value="F:nucleic acid binding"/>
    <property type="evidence" value="ECO:0007669"/>
    <property type="project" value="InterPro"/>
</dbReference>
<accession>L7M155</accession>
<reference evidence="1" key="1">
    <citation type="submission" date="2012-11" db="EMBL/GenBank/DDBJ databases">
        <authorList>
            <person name="Lucero-Rivera Y.E."/>
            <person name="Tovar-Ramirez D."/>
        </authorList>
    </citation>
    <scope>NUCLEOTIDE SEQUENCE</scope>
    <source>
        <tissue evidence="1">Salivary gland</tissue>
    </source>
</reference>
<dbReference type="InterPro" id="IPR012337">
    <property type="entry name" value="RNaseH-like_sf"/>
</dbReference>
<reference evidence="1" key="2">
    <citation type="journal article" date="2015" name="J. Proteomics">
        <title>Sexual differences in the sialomes of the zebra tick, Rhipicephalus pulchellus.</title>
        <authorList>
            <person name="Tan A.W."/>
            <person name="Francischetti I.M."/>
            <person name="Slovak M."/>
            <person name="Kini R.M."/>
            <person name="Ribeiro J.M."/>
        </authorList>
    </citation>
    <scope>NUCLEOTIDE SEQUENCE</scope>
    <source>
        <tissue evidence="1">Salivary gland</tissue>
    </source>
</reference>
<dbReference type="InterPro" id="IPR036397">
    <property type="entry name" value="RNaseH_sf"/>
</dbReference>
<dbReference type="EMBL" id="GACK01007244">
    <property type="protein sequence ID" value="JAA57790.1"/>
    <property type="molecule type" value="mRNA"/>
</dbReference>
<evidence type="ECO:0000313" key="1">
    <source>
        <dbReference type="EMBL" id="JAA57790.1"/>
    </source>
</evidence>
<proteinExistence type="evidence at transcript level"/>